<accession>A0A1H3JAL9</accession>
<evidence type="ECO:0000256" key="1">
    <source>
        <dbReference type="SAM" id="Phobius"/>
    </source>
</evidence>
<dbReference type="STRING" id="61595.SAMN05421644_15417"/>
<keyword evidence="1" id="KW-0472">Membrane</keyword>
<keyword evidence="1" id="KW-0812">Transmembrane</keyword>
<sequence length="299" mass="33251">MISTRILLYIHIIKKRAVNKHSALILFSRSIIYWHIAAVIALCISGCASFATAKQSTTATIAAAHGMTRQITLGTHFNHVIYTHGDWATASVLHIYLEGDGLPWISRDRIAADPTARYPLALHLMAQDPHPALYIGRPCYDGFAQARDCTPWLWTHGRYSSEVVASLVSVIKRVLPYNPERRLTLIGYSGGGVLAVLIARELAGVKTVITLAANLDLDAWTDQHGYSRLVGSINPATLTPLHSAIRQIHLFGKRDVNVTPLLVRRFLAQNPQAMHRLIAGFDHRCCWVEHWPTLLTFAD</sequence>
<dbReference type="Gene3D" id="3.40.50.1820">
    <property type="entry name" value="alpha/beta hydrolase"/>
    <property type="match status" value="1"/>
</dbReference>
<proteinExistence type="predicted"/>
<keyword evidence="1" id="KW-1133">Transmembrane helix</keyword>
<reference evidence="3" key="1">
    <citation type="submission" date="2016-10" db="EMBL/GenBank/DDBJ databases">
        <authorList>
            <person name="Varghese N."/>
            <person name="Submissions S."/>
        </authorList>
    </citation>
    <scope>NUCLEOTIDE SEQUENCE [LARGE SCALE GENOMIC DNA]</scope>
    <source>
        <strain evidence="3">DSM 173</strain>
    </source>
</reference>
<dbReference type="Proteomes" id="UP000198672">
    <property type="component" value="Unassembled WGS sequence"/>
</dbReference>
<protein>
    <recommendedName>
        <fullName evidence="4">Lipase (Class 3)</fullName>
    </recommendedName>
</protein>
<gene>
    <name evidence="2" type="ORF">SAMN05421644_15417</name>
</gene>
<dbReference type="EMBL" id="FNOW01000054">
    <property type="protein sequence ID" value="SDY36585.1"/>
    <property type="molecule type" value="Genomic_DNA"/>
</dbReference>
<evidence type="ECO:0000313" key="2">
    <source>
        <dbReference type="EMBL" id="SDY36585.1"/>
    </source>
</evidence>
<dbReference type="AlphaFoldDB" id="A0A1H3JAL9"/>
<organism evidence="2 3">
    <name type="scientific">Allochromatium warmingii</name>
    <name type="common">Chromatium warmingii</name>
    <dbReference type="NCBI Taxonomy" id="61595"/>
    <lineage>
        <taxon>Bacteria</taxon>
        <taxon>Pseudomonadati</taxon>
        <taxon>Pseudomonadota</taxon>
        <taxon>Gammaproteobacteria</taxon>
        <taxon>Chromatiales</taxon>
        <taxon>Chromatiaceae</taxon>
        <taxon>Allochromatium</taxon>
    </lineage>
</organism>
<dbReference type="InterPro" id="IPR029058">
    <property type="entry name" value="AB_hydrolase_fold"/>
</dbReference>
<feature type="transmembrane region" description="Helical" evidence="1">
    <location>
        <begin position="31"/>
        <end position="51"/>
    </location>
</feature>
<name>A0A1H3JAL9_ALLWA</name>
<dbReference type="SUPFAM" id="SSF53474">
    <property type="entry name" value="alpha/beta-Hydrolases"/>
    <property type="match status" value="1"/>
</dbReference>
<keyword evidence="3" id="KW-1185">Reference proteome</keyword>
<evidence type="ECO:0000313" key="3">
    <source>
        <dbReference type="Proteomes" id="UP000198672"/>
    </source>
</evidence>
<evidence type="ECO:0008006" key="4">
    <source>
        <dbReference type="Google" id="ProtNLM"/>
    </source>
</evidence>